<feature type="transmembrane region" description="Helical" evidence="1">
    <location>
        <begin position="12"/>
        <end position="30"/>
    </location>
</feature>
<keyword evidence="1" id="KW-0472">Membrane</keyword>
<dbReference type="RefSeq" id="WP_379058792.1">
    <property type="nucleotide sequence ID" value="NZ_JBHTKB010000003.1"/>
</dbReference>
<sequence length="111" mass="12165">MHKHLNTAATQLRLWVVTVLLTVLGFALVAEFSDHSSYSDDTVRVRVAEIVEYTGDGESPLTTPLYLIPPAASMTIACVLPIALLCLSRRRVAPRPVVVRHLHSRAPPALN</sequence>
<proteinExistence type="predicted"/>
<keyword evidence="1" id="KW-0812">Transmembrane</keyword>
<protein>
    <submittedName>
        <fullName evidence="2">Uncharacterized protein</fullName>
    </submittedName>
</protein>
<evidence type="ECO:0000313" key="3">
    <source>
        <dbReference type="Proteomes" id="UP001597128"/>
    </source>
</evidence>
<evidence type="ECO:0000313" key="2">
    <source>
        <dbReference type="EMBL" id="MFD0914667.1"/>
    </source>
</evidence>
<gene>
    <name evidence="2" type="ORF">ACFQ1Z_13990</name>
</gene>
<dbReference type="Proteomes" id="UP001597128">
    <property type="component" value="Unassembled WGS sequence"/>
</dbReference>
<reference evidence="3" key="1">
    <citation type="journal article" date="2019" name="Int. J. Syst. Evol. Microbiol.">
        <title>The Global Catalogue of Microorganisms (GCM) 10K type strain sequencing project: providing services to taxonomists for standard genome sequencing and annotation.</title>
        <authorList>
            <consortium name="The Broad Institute Genomics Platform"/>
            <consortium name="The Broad Institute Genome Sequencing Center for Infectious Disease"/>
            <person name="Wu L."/>
            <person name="Ma J."/>
        </authorList>
    </citation>
    <scope>NUCLEOTIDE SEQUENCE [LARGE SCALE GENOMIC DNA]</scope>
    <source>
        <strain evidence="3">CCUG 58412</strain>
    </source>
</reference>
<comment type="caution">
    <text evidence="2">The sequence shown here is derived from an EMBL/GenBank/DDBJ whole genome shotgun (WGS) entry which is preliminary data.</text>
</comment>
<accession>A0ABW3FE25</accession>
<name>A0ABW3FE25_9PROT</name>
<evidence type="ECO:0000256" key="1">
    <source>
        <dbReference type="SAM" id="Phobius"/>
    </source>
</evidence>
<feature type="transmembrane region" description="Helical" evidence="1">
    <location>
        <begin position="66"/>
        <end position="87"/>
    </location>
</feature>
<dbReference type="EMBL" id="JBHTKB010000003">
    <property type="protein sequence ID" value="MFD0914667.1"/>
    <property type="molecule type" value="Genomic_DNA"/>
</dbReference>
<keyword evidence="3" id="KW-1185">Reference proteome</keyword>
<keyword evidence="1" id="KW-1133">Transmembrane helix</keyword>
<organism evidence="2 3">
    <name type="scientific">Methylophilus luteus</name>
    <dbReference type="NCBI Taxonomy" id="640108"/>
    <lineage>
        <taxon>Bacteria</taxon>
        <taxon>Pseudomonadati</taxon>
        <taxon>Pseudomonadota</taxon>
        <taxon>Betaproteobacteria</taxon>
        <taxon>Nitrosomonadales</taxon>
        <taxon>Methylophilaceae</taxon>
        <taxon>Methylophilus</taxon>
    </lineage>
</organism>